<reference evidence="2" key="1">
    <citation type="submission" date="2023-08" db="EMBL/GenBank/DDBJ databases">
        <authorList>
            <person name="Audoor S."/>
            <person name="Bilcke G."/>
        </authorList>
    </citation>
    <scope>NUCLEOTIDE SEQUENCE</scope>
</reference>
<feature type="compositionally biased region" description="Low complexity" evidence="1">
    <location>
        <begin position="1"/>
        <end position="10"/>
    </location>
</feature>
<evidence type="ECO:0000313" key="3">
    <source>
        <dbReference type="Proteomes" id="UP001295423"/>
    </source>
</evidence>
<evidence type="ECO:0000256" key="1">
    <source>
        <dbReference type="SAM" id="MobiDB-lite"/>
    </source>
</evidence>
<accession>A0AAD2G772</accession>
<protein>
    <submittedName>
        <fullName evidence="2">Uncharacterized protein</fullName>
    </submittedName>
</protein>
<sequence>MSSAAAASSRNRNHHRSGRSNANTPDVSKGLLVSRRVPTPQRSTKNSNSNSSSNSSSSRSRSNGSNSKNSKKHKKGSRKQLPARQKSFRQRMSDSMQQWKSVPSLKVDMDDEKSHASRQSSSSSSKANNKKQRIIDIHQEAIKGSNNSKAGFRRFLSRGSSSRTDDTFESLATISDRLNPGPPPPLSACFPPSLRTERYLIRRPVAKGEMATIENQHGTIVAVVEETHYGRRLLKTADGKVCAMILQHQEKYGPITYSICGSSPIVYKQSIKFDQVGLGYYKWADVQNAGGMGGTISLKHVKDEIIPKDHTFCTKMFGSVFRLKKTRGHVVLDEDKKECAKLIALPNTGRAVQIAPKHDVAMMLCYSVIVDEILENRLR</sequence>
<feature type="region of interest" description="Disordered" evidence="1">
    <location>
        <begin position="1"/>
        <end position="132"/>
    </location>
</feature>
<dbReference type="EMBL" id="CAKOGP040002202">
    <property type="protein sequence ID" value="CAJ1964845.1"/>
    <property type="molecule type" value="Genomic_DNA"/>
</dbReference>
<feature type="compositionally biased region" description="Low complexity" evidence="1">
    <location>
        <begin position="117"/>
        <end position="127"/>
    </location>
</feature>
<gene>
    <name evidence="2" type="ORF">CYCCA115_LOCUS20822</name>
</gene>
<dbReference type="Proteomes" id="UP001295423">
    <property type="component" value="Unassembled WGS sequence"/>
</dbReference>
<evidence type="ECO:0000313" key="2">
    <source>
        <dbReference type="EMBL" id="CAJ1964845.1"/>
    </source>
</evidence>
<keyword evidence="3" id="KW-1185">Reference proteome</keyword>
<feature type="compositionally biased region" description="Low complexity" evidence="1">
    <location>
        <begin position="42"/>
        <end position="68"/>
    </location>
</feature>
<dbReference type="AlphaFoldDB" id="A0AAD2G772"/>
<comment type="caution">
    <text evidence="2">The sequence shown here is derived from an EMBL/GenBank/DDBJ whole genome shotgun (WGS) entry which is preliminary data.</text>
</comment>
<name>A0AAD2G772_9STRA</name>
<proteinExistence type="predicted"/>
<feature type="compositionally biased region" description="Basic residues" evidence="1">
    <location>
        <begin position="69"/>
        <end position="78"/>
    </location>
</feature>
<organism evidence="2 3">
    <name type="scientific">Cylindrotheca closterium</name>
    <dbReference type="NCBI Taxonomy" id="2856"/>
    <lineage>
        <taxon>Eukaryota</taxon>
        <taxon>Sar</taxon>
        <taxon>Stramenopiles</taxon>
        <taxon>Ochrophyta</taxon>
        <taxon>Bacillariophyta</taxon>
        <taxon>Bacillariophyceae</taxon>
        <taxon>Bacillariophycidae</taxon>
        <taxon>Bacillariales</taxon>
        <taxon>Bacillariaceae</taxon>
        <taxon>Cylindrotheca</taxon>
    </lineage>
</organism>